<dbReference type="GO" id="GO:0003860">
    <property type="term" value="F:3-hydroxyisobutyryl-CoA hydrolase activity"/>
    <property type="evidence" value="ECO:0007669"/>
    <property type="project" value="UniProtKB-EC"/>
</dbReference>
<keyword evidence="5" id="KW-0456">Lyase</keyword>
<accession>A0A240EKH9</accession>
<dbReference type="NCBIfam" id="NF004127">
    <property type="entry name" value="PRK05617.1"/>
    <property type="match status" value="1"/>
</dbReference>
<dbReference type="CDD" id="cd06558">
    <property type="entry name" value="crotonase-like"/>
    <property type="match status" value="1"/>
</dbReference>
<dbReference type="OrthoDB" id="9790967at2"/>
<dbReference type="GO" id="GO:0016829">
    <property type="term" value="F:lyase activity"/>
    <property type="evidence" value="ECO:0007669"/>
    <property type="project" value="UniProtKB-KW"/>
</dbReference>
<dbReference type="Proteomes" id="UP000219336">
    <property type="component" value="Unassembled WGS sequence"/>
</dbReference>
<evidence type="ECO:0000256" key="1">
    <source>
        <dbReference type="ARBA" id="ARBA00001709"/>
    </source>
</evidence>
<evidence type="ECO:0000313" key="5">
    <source>
        <dbReference type="EMBL" id="SNX49202.1"/>
    </source>
</evidence>
<dbReference type="GO" id="GO:0005829">
    <property type="term" value="C:cytosol"/>
    <property type="evidence" value="ECO:0007669"/>
    <property type="project" value="TreeGrafter"/>
</dbReference>
<dbReference type="InterPro" id="IPR029045">
    <property type="entry name" value="ClpP/crotonase-like_dom_sf"/>
</dbReference>
<dbReference type="RefSeq" id="WP_096994293.1">
    <property type="nucleotide sequence ID" value="NZ_JBHSII010000009.1"/>
</dbReference>
<dbReference type="InterPro" id="IPR032259">
    <property type="entry name" value="HIBYL-CoA-H"/>
</dbReference>
<feature type="domain" description="Enoyl-CoA hydratase/isomerase" evidence="4">
    <location>
        <begin position="20"/>
        <end position="359"/>
    </location>
</feature>
<dbReference type="PANTHER" id="PTHR43176">
    <property type="entry name" value="3-HYDROXYISOBUTYRYL-COA HYDROLASE-RELATED"/>
    <property type="match status" value="1"/>
</dbReference>
<dbReference type="GO" id="GO:0006574">
    <property type="term" value="P:L-valine catabolic process"/>
    <property type="evidence" value="ECO:0007669"/>
    <property type="project" value="TreeGrafter"/>
</dbReference>
<evidence type="ECO:0000256" key="3">
    <source>
        <dbReference type="ARBA" id="ARBA00022801"/>
    </source>
</evidence>
<sequence>MSDTVNFQEIPCGEGDYVIAIATLDNNASLNALTHNMIVLLKQQLEQWHQDERVVCVVLDGAGEKAFCAGGDVRAMHTMMKTQPADAAKAYCEQFFGVEYECDYLIHSYCKPIIGWGDGIVMGGGMGLFMGTSHKVVTPTSRLAMPEISIGLFPDVGATYFLNQLADRVGLFLGLTGVMLNATDAMDIHMADHLVTQDAKEKLINQLQETDWSCVDDSYEFLSECLEKLAEKDDSSLPASQLKPRLDEICAACNAADIEHVFTNIMALPGNEKWLVAAKHNLSQGSPITAHICFRQINDYSHLTLADCFRLELILGVRSATLGEFEEGVRSRLVDKDGAPHWKYPNINSVDNAVIDELFTSLWREQEHPLAQLGRV</sequence>
<comment type="catalytic activity">
    <reaction evidence="1">
        <text>3-hydroxy-2-methylpropanoyl-CoA + H2O = 3-hydroxy-2-methylpropanoate + CoA + H(+)</text>
        <dbReference type="Rhea" id="RHEA:20888"/>
        <dbReference type="ChEBI" id="CHEBI:11805"/>
        <dbReference type="ChEBI" id="CHEBI:15377"/>
        <dbReference type="ChEBI" id="CHEBI:15378"/>
        <dbReference type="ChEBI" id="CHEBI:57287"/>
        <dbReference type="ChEBI" id="CHEBI:57340"/>
        <dbReference type="EC" id="3.1.2.4"/>
    </reaction>
</comment>
<proteinExistence type="predicted"/>
<keyword evidence="3" id="KW-0378">Hydrolase</keyword>
<dbReference type="Pfam" id="PF16113">
    <property type="entry name" value="ECH_2"/>
    <property type="match status" value="1"/>
</dbReference>
<dbReference type="SUPFAM" id="SSF52096">
    <property type="entry name" value="ClpP/crotonase"/>
    <property type="match status" value="1"/>
</dbReference>
<reference evidence="6" key="1">
    <citation type="submission" date="2016-06" db="EMBL/GenBank/DDBJ databases">
        <authorList>
            <person name="Rodrigo-Torres L."/>
            <person name="Arahal R.D."/>
            <person name="Lucena T."/>
        </authorList>
    </citation>
    <scope>NUCLEOTIDE SEQUENCE [LARGE SCALE GENOMIC DNA]</scope>
    <source>
        <strain evidence="6">CECT8203</strain>
    </source>
</reference>
<name>A0A240EKH9_9VIBR</name>
<evidence type="ECO:0000259" key="4">
    <source>
        <dbReference type="Pfam" id="PF16113"/>
    </source>
</evidence>
<evidence type="ECO:0000313" key="6">
    <source>
        <dbReference type="Proteomes" id="UP000219336"/>
    </source>
</evidence>
<protein>
    <recommendedName>
        <fullName evidence="2">3-hydroxyisobutyryl-CoA hydrolase</fullName>
        <ecNumber evidence="2">3.1.2.4</ecNumber>
    </recommendedName>
</protein>
<dbReference type="AlphaFoldDB" id="A0A240EKH9"/>
<dbReference type="EC" id="3.1.2.4" evidence="2"/>
<dbReference type="InterPro" id="IPR045004">
    <property type="entry name" value="ECH_dom"/>
</dbReference>
<dbReference type="Gene3D" id="3.90.226.10">
    <property type="entry name" value="2-enoyl-CoA Hydratase, Chain A, domain 1"/>
    <property type="match status" value="1"/>
</dbReference>
<keyword evidence="6" id="KW-1185">Reference proteome</keyword>
<dbReference type="PANTHER" id="PTHR43176:SF3">
    <property type="entry name" value="3-HYDROXYISOBUTYRYL-COA HYDROLASE, MITOCHONDRIAL"/>
    <property type="match status" value="1"/>
</dbReference>
<evidence type="ECO:0000256" key="2">
    <source>
        <dbReference type="ARBA" id="ARBA00011915"/>
    </source>
</evidence>
<gene>
    <name evidence="5" type="primary">fadB_2</name>
    <name evidence="5" type="ORF">VTH8203_02845</name>
</gene>
<organism evidence="5 6">
    <name type="scientific">Vibrio thalassae</name>
    <dbReference type="NCBI Taxonomy" id="1243014"/>
    <lineage>
        <taxon>Bacteria</taxon>
        <taxon>Pseudomonadati</taxon>
        <taxon>Pseudomonadota</taxon>
        <taxon>Gammaproteobacteria</taxon>
        <taxon>Vibrionales</taxon>
        <taxon>Vibrionaceae</taxon>
        <taxon>Vibrio</taxon>
    </lineage>
</organism>
<dbReference type="EMBL" id="OANU01000052">
    <property type="protein sequence ID" value="SNX49202.1"/>
    <property type="molecule type" value="Genomic_DNA"/>
</dbReference>